<dbReference type="STRING" id="55209.HA50_28200"/>
<dbReference type="OrthoDB" id="6506308at2"/>
<reference evidence="1 2" key="1">
    <citation type="journal article" date="2017" name="Antonie Van Leeuwenhoek">
        <title>Phylogenomic resolution of the bacterial genus Pantoea and its relationship with Erwinia and Tatumella.</title>
        <authorList>
            <person name="Palmer M."/>
            <person name="Steenkamp E.T."/>
            <person name="Coetzee M.P."/>
            <person name="Chan W.Y."/>
            <person name="van Zyl E."/>
            <person name="De Maayer P."/>
            <person name="Coutinho T.A."/>
            <person name="Blom J."/>
            <person name="Smits T.H."/>
            <person name="Duffy B."/>
            <person name="Venter S.N."/>
        </authorList>
    </citation>
    <scope>NUCLEOTIDE SEQUENCE [LARGE SCALE GENOMIC DNA]</scope>
    <source>
        <strain evidence="1 2">LMG 2657</strain>
    </source>
</reference>
<proteinExistence type="predicted"/>
<sequence>MAYSVQVMNNSGAAQYIAIFLADASGGNESSLVWMVNGANNGGGVSFSWDPTDFRLGWGSTPQPLDTNVLFTTGQSPVAVFPSTVGGYNVLPVQHNQYGFSSGNPYNKNSIYNKLEIITDSSFTVSDANNMAVALYVEQYPALAMQGAPNTIYYFDVSQISYYLTVTDFALGVALPQMSNSLNNRRFSVSGSSMSTPVKIAFGPGSTDLKYILNGNLNFQPV</sequence>
<keyword evidence="2" id="KW-1185">Reference proteome</keyword>
<gene>
    <name evidence="1" type="ORF">HA50_28200</name>
</gene>
<accession>A0A1X1EG69</accession>
<dbReference type="Proteomes" id="UP000193749">
    <property type="component" value="Unassembled WGS sequence"/>
</dbReference>
<dbReference type="RefSeq" id="WP_084880677.1">
    <property type="nucleotide sequence ID" value="NZ_JAGGMY010000004.1"/>
</dbReference>
<comment type="caution">
    <text evidence="1">The sequence shown here is derived from an EMBL/GenBank/DDBJ whole genome shotgun (WGS) entry which is preliminary data.</text>
</comment>
<evidence type="ECO:0000313" key="2">
    <source>
        <dbReference type="Proteomes" id="UP000193749"/>
    </source>
</evidence>
<name>A0A1X1EG69_PANCY</name>
<dbReference type="EMBL" id="MLJI01000003">
    <property type="protein sequence ID" value="ORM87822.1"/>
    <property type="molecule type" value="Genomic_DNA"/>
</dbReference>
<dbReference type="AlphaFoldDB" id="A0A1X1EG69"/>
<protein>
    <submittedName>
        <fullName evidence="1">Uncharacterized protein</fullName>
    </submittedName>
</protein>
<organism evidence="1 2">
    <name type="scientific">Pantoea cypripedii</name>
    <name type="common">Pectobacterium cypripedii</name>
    <name type="synonym">Erwinia cypripedii</name>
    <dbReference type="NCBI Taxonomy" id="55209"/>
    <lineage>
        <taxon>Bacteria</taxon>
        <taxon>Pseudomonadati</taxon>
        <taxon>Pseudomonadota</taxon>
        <taxon>Gammaproteobacteria</taxon>
        <taxon>Enterobacterales</taxon>
        <taxon>Erwiniaceae</taxon>
        <taxon>Pantoea</taxon>
    </lineage>
</organism>
<evidence type="ECO:0000313" key="1">
    <source>
        <dbReference type="EMBL" id="ORM87822.1"/>
    </source>
</evidence>